<dbReference type="GO" id="GO:0020037">
    <property type="term" value="F:heme binding"/>
    <property type="evidence" value="ECO:0007669"/>
    <property type="project" value="InterPro"/>
</dbReference>
<keyword evidence="5" id="KW-0472">Membrane</keyword>
<dbReference type="Gene3D" id="6.10.280.130">
    <property type="match status" value="1"/>
</dbReference>
<dbReference type="STRING" id="34086.SAMN04488084_106225"/>
<organism evidence="7 8">
    <name type="scientific">Pedobacter antarcticus</name>
    <dbReference type="NCBI Taxonomy" id="34086"/>
    <lineage>
        <taxon>Bacteria</taxon>
        <taxon>Pseudomonadati</taxon>
        <taxon>Bacteroidota</taxon>
        <taxon>Sphingobacteriia</taxon>
        <taxon>Sphingobacteriales</taxon>
        <taxon>Sphingobacteriaceae</taxon>
        <taxon>Pedobacter</taxon>
    </lineage>
</organism>
<evidence type="ECO:0000256" key="2">
    <source>
        <dbReference type="ARBA" id="ARBA00022723"/>
    </source>
</evidence>
<gene>
    <name evidence="7" type="ORF">SAMN03003324_01827</name>
</gene>
<dbReference type="GO" id="GO:0046872">
    <property type="term" value="F:metal ion binding"/>
    <property type="evidence" value="ECO:0007669"/>
    <property type="project" value="UniProtKB-KW"/>
</dbReference>
<dbReference type="InterPro" id="IPR032858">
    <property type="entry name" value="CcoP_N"/>
</dbReference>
<feature type="transmembrane region" description="Helical" evidence="5">
    <location>
        <begin position="125"/>
        <end position="143"/>
    </location>
</feature>
<dbReference type="EMBL" id="FONS01000003">
    <property type="protein sequence ID" value="SFE92420.1"/>
    <property type="molecule type" value="Genomic_DNA"/>
</dbReference>
<keyword evidence="1 4" id="KW-0349">Heme</keyword>
<evidence type="ECO:0000259" key="6">
    <source>
        <dbReference type="PROSITE" id="PS51007"/>
    </source>
</evidence>
<dbReference type="AlphaFoldDB" id="A0A1I2EJI6"/>
<keyword evidence="2 4" id="KW-0479">Metal-binding</keyword>
<sequence length="289" mass="32169">MRKKDKTKTIQQMKEVTTSAWFTGSISTDLVICMLLIFAVLLLWVALLLSRVIKLYITEKINPQPFASAAEKAALESLKVVLEPKIKKPSIWEKLMQLKPLEQEKDLMMDHKFDGIAELDNPTPAWFMVLFYGTIIFAFAYMMNYHVLGYGMSQDEEYAAELVQAEEAKIAFLANPANAGMAVNENNIEDNNEPAVLQKGAALYAGRCTPCHGEHGEGIVGPNLTDEYWLHGGTVKEVFKTIKYGVPDKGMVPWEKSLSPQQLSDLTHYVLSLQGTNPAGAKAPQGNKM</sequence>
<evidence type="ECO:0000256" key="5">
    <source>
        <dbReference type="SAM" id="Phobius"/>
    </source>
</evidence>
<dbReference type="InterPro" id="IPR038414">
    <property type="entry name" value="CcoP_N_sf"/>
</dbReference>
<dbReference type="PROSITE" id="PS51007">
    <property type="entry name" value="CYTC"/>
    <property type="match status" value="1"/>
</dbReference>
<evidence type="ECO:0000256" key="3">
    <source>
        <dbReference type="ARBA" id="ARBA00023004"/>
    </source>
</evidence>
<dbReference type="SUPFAM" id="SSF46626">
    <property type="entry name" value="Cytochrome c"/>
    <property type="match status" value="1"/>
</dbReference>
<dbReference type="PANTHER" id="PTHR33751">
    <property type="entry name" value="CBB3-TYPE CYTOCHROME C OXIDASE SUBUNIT FIXP"/>
    <property type="match status" value="1"/>
</dbReference>
<dbReference type="InterPro" id="IPR050597">
    <property type="entry name" value="Cytochrome_c_Oxidase_Subunit"/>
</dbReference>
<reference evidence="7 8" key="1">
    <citation type="submission" date="2016-10" db="EMBL/GenBank/DDBJ databases">
        <authorList>
            <person name="de Groot N.N."/>
        </authorList>
    </citation>
    <scope>NUCLEOTIDE SEQUENCE [LARGE SCALE GENOMIC DNA]</scope>
    <source>
        <strain evidence="7 8">ATCC 51969</strain>
    </source>
</reference>
<keyword evidence="3 4" id="KW-0408">Iron</keyword>
<keyword evidence="5" id="KW-0812">Transmembrane</keyword>
<name>A0A1I2EJI6_9SPHI</name>
<dbReference type="Gene3D" id="1.10.760.10">
    <property type="entry name" value="Cytochrome c-like domain"/>
    <property type="match status" value="1"/>
</dbReference>
<evidence type="ECO:0000313" key="7">
    <source>
        <dbReference type="EMBL" id="SFE92420.1"/>
    </source>
</evidence>
<protein>
    <submittedName>
        <fullName evidence="7">Cytochrome c oxidase cbb3-type subunit 3</fullName>
    </submittedName>
</protein>
<evidence type="ECO:0000313" key="8">
    <source>
        <dbReference type="Proteomes" id="UP000183129"/>
    </source>
</evidence>
<feature type="domain" description="Cytochrome c" evidence="6">
    <location>
        <begin position="195"/>
        <end position="274"/>
    </location>
</feature>
<accession>A0A1I2EJI6</accession>
<dbReference type="InterPro" id="IPR009056">
    <property type="entry name" value="Cyt_c-like_dom"/>
</dbReference>
<keyword evidence="5" id="KW-1133">Transmembrane helix</keyword>
<dbReference type="Pfam" id="PF13442">
    <property type="entry name" value="Cytochrome_CBB3"/>
    <property type="match status" value="1"/>
</dbReference>
<dbReference type="PANTHER" id="PTHR33751:SF1">
    <property type="entry name" value="CBB3-TYPE CYTOCHROME C OXIDASE SUBUNIT FIXP"/>
    <property type="match status" value="1"/>
</dbReference>
<evidence type="ECO:0000256" key="4">
    <source>
        <dbReference type="PROSITE-ProRule" id="PRU00433"/>
    </source>
</evidence>
<evidence type="ECO:0000256" key="1">
    <source>
        <dbReference type="ARBA" id="ARBA00022617"/>
    </source>
</evidence>
<proteinExistence type="predicted"/>
<dbReference type="Proteomes" id="UP000183129">
    <property type="component" value="Unassembled WGS sequence"/>
</dbReference>
<feature type="transmembrane region" description="Helical" evidence="5">
    <location>
        <begin position="21"/>
        <end position="47"/>
    </location>
</feature>
<dbReference type="Pfam" id="PF14715">
    <property type="entry name" value="FixP_N"/>
    <property type="match status" value="1"/>
</dbReference>
<dbReference type="InterPro" id="IPR036909">
    <property type="entry name" value="Cyt_c-like_dom_sf"/>
</dbReference>
<dbReference type="GO" id="GO:0009055">
    <property type="term" value="F:electron transfer activity"/>
    <property type="evidence" value="ECO:0007669"/>
    <property type="project" value="InterPro"/>
</dbReference>